<dbReference type="EMBL" id="UGLJ01000002">
    <property type="protein sequence ID" value="STT95534.1"/>
    <property type="molecule type" value="Genomic_DNA"/>
</dbReference>
<feature type="domain" description="Wadjet protein JetD C-terminal" evidence="1">
    <location>
        <begin position="205"/>
        <end position="374"/>
    </location>
</feature>
<dbReference type="RefSeq" id="WP_008806483.1">
    <property type="nucleotide sequence ID" value="NZ_CAADJV010000005.1"/>
</dbReference>
<dbReference type="InterPro" id="IPR024534">
    <property type="entry name" value="JetD_C"/>
</dbReference>
<evidence type="ECO:0000313" key="6">
    <source>
        <dbReference type="Proteomes" id="UP000254141"/>
    </source>
</evidence>
<gene>
    <name evidence="4" type="ORF">NCTC5051_04528</name>
    <name evidence="3" type="ORF">NCTC5052_04040</name>
</gene>
<evidence type="ECO:0000259" key="2">
    <source>
        <dbReference type="Pfam" id="PF11795"/>
    </source>
</evidence>
<feature type="domain" description="DUF3322" evidence="2">
    <location>
        <begin position="4"/>
        <end position="186"/>
    </location>
</feature>
<dbReference type="Pfam" id="PF09983">
    <property type="entry name" value="JetD_C"/>
    <property type="match status" value="1"/>
</dbReference>
<reference evidence="5 6" key="1">
    <citation type="submission" date="2018-06" db="EMBL/GenBank/DDBJ databases">
        <authorList>
            <consortium name="Pathogen Informatics"/>
            <person name="Doyle S."/>
        </authorList>
    </citation>
    <scope>NUCLEOTIDE SEQUENCE [LARGE SCALE GENOMIC DNA]</scope>
    <source>
        <strain evidence="4 6">NCTC5051</strain>
        <strain evidence="3 5">NCTC5052</strain>
    </source>
</reference>
<accession>A0A377YBQ8</accession>
<sequence length="382" mass="43193">MYSPDELREKLARQWDNAKLRAERLLPPGNWPLCLTIGKPSAKIFAEQPQRVLQHVQLWRQVAVGRVEWEEVSYRASDGPVSMPLRWIMNGPSDWINAAADATVSREFRLLEGIIEQVDPIFHPLLISHRSLWRNKGSQDIISAARLASRLEPGCAKGLPLRLLSGQGVDTKFIENNISLLTRLLDMRFSGEASEQGLTTFLDAFDESSHWVLVVPLSPGLLPFKKCRVTTAELAETTLPASRVLMIENEQCLHQLPELSDTIAVLGCGLDVQWLSSVVLDKKRVAYWGDMDSWGLLMLARARRCRPTLDVLLMNRELFEQYASQSAVPEPVKAQEAIPDGLLNEEGDFYRYLTCLPRGRLEQEFLPAGVVGEELVRWRKES</sequence>
<dbReference type="AlphaFoldDB" id="A0A377YBQ8"/>
<evidence type="ECO:0000313" key="5">
    <source>
        <dbReference type="Proteomes" id="UP000254103"/>
    </source>
</evidence>
<dbReference type="Pfam" id="PF11795">
    <property type="entry name" value="DUF3322"/>
    <property type="match status" value="1"/>
</dbReference>
<dbReference type="Proteomes" id="UP000254141">
    <property type="component" value="Unassembled WGS sequence"/>
</dbReference>
<dbReference type="PIRSF" id="PIRSF028408">
    <property type="entry name" value="UCP028408"/>
    <property type="match status" value="1"/>
</dbReference>
<organism evidence="4 6">
    <name type="scientific">Klebsiella pneumoniae</name>
    <dbReference type="NCBI Taxonomy" id="573"/>
    <lineage>
        <taxon>Bacteria</taxon>
        <taxon>Pseudomonadati</taxon>
        <taxon>Pseudomonadota</taxon>
        <taxon>Gammaproteobacteria</taxon>
        <taxon>Enterobacterales</taxon>
        <taxon>Enterobacteriaceae</taxon>
        <taxon>Klebsiella/Raoultella group</taxon>
        <taxon>Klebsiella</taxon>
        <taxon>Klebsiella pneumoniae complex</taxon>
    </lineage>
</organism>
<evidence type="ECO:0000313" key="4">
    <source>
        <dbReference type="EMBL" id="STU53470.1"/>
    </source>
</evidence>
<protein>
    <submittedName>
        <fullName evidence="4">Uncharacterized protein conserved in bacteria</fullName>
    </submittedName>
</protein>
<name>A0A377YBQ8_KLEPN</name>
<dbReference type="InterPro" id="IPR024537">
    <property type="entry name" value="DUF3322"/>
</dbReference>
<proteinExistence type="predicted"/>
<dbReference type="Proteomes" id="UP000254103">
    <property type="component" value="Unassembled WGS sequence"/>
</dbReference>
<dbReference type="InterPro" id="IPR014544">
    <property type="entry name" value="UCP028408"/>
</dbReference>
<dbReference type="EMBL" id="UGLU01000001">
    <property type="protein sequence ID" value="STU53470.1"/>
    <property type="molecule type" value="Genomic_DNA"/>
</dbReference>
<evidence type="ECO:0000259" key="1">
    <source>
        <dbReference type="Pfam" id="PF09983"/>
    </source>
</evidence>
<evidence type="ECO:0000313" key="3">
    <source>
        <dbReference type="EMBL" id="STT95534.1"/>
    </source>
</evidence>